<reference evidence="3" key="2">
    <citation type="submission" date="2016-06" db="EMBL/GenBank/DDBJ databases">
        <authorList>
            <person name="Kjaerup R.B."/>
            <person name="Dalgaard T.S."/>
            <person name="Juul-Madsen H.R."/>
        </authorList>
    </citation>
    <scope>NUCLEOTIDE SEQUENCE [LARGE SCALE GENOMIC DNA]</scope>
    <source>
        <strain evidence="3">ATCC 49129</strain>
    </source>
</reference>
<dbReference type="AlphaFoldDB" id="A0A192A041"/>
<dbReference type="STRING" id="190721.ACS15_3092"/>
<evidence type="ECO:0000313" key="3">
    <source>
        <dbReference type="EMBL" id="ANJ73661.1"/>
    </source>
</evidence>
<evidence type="ECO:0000313" key="6">
    <source>
        <dbReference type="Proteomes" id="UP000575469"/>
    </source>
</evidence>
<evidence type="ECO:0000256" key="1">
    <source>
        <dbReference type="SAM" id="MobiDB-lite"/>
    </source>
</evidence>
<dbReference type="RefSeq" id="WP_021196061.1">
    <property type="nucleotide sequence ID" value="NZ_CP012605.1"/>
</dbReference>
<accession>A0A192A041</accession>
<feature type="signal peptide" evidence="2">
    <location>
        <begin position="1"/>
        <end position="22"/>
    </location>
</feature>
<dbReference type="GeneID" id="61527287"/>
<evidence type="ECO:0000256" key="2">
    <source>
        <dbReference type="SAM" id="SignalP"/>
    </source>
</evidence>
<gene>
    <name evidence="3" type="ORF">A9Y76_14805</name>
    <name evidence="4" type="ORF">HGR00_15705</name>
</gene>
<reference evidence="4 6" key="3">
    <citation type="submission" date="2020-04" db="EMBL/GenBank/DDBJ databases">
        <title>Ralstonia insidiosa genome sequencing and assembly.</title>
        <authorList>
            <person name="Martins R.C.R."/>
            <person name="Perdigao-Neto L.V."/>
            <person name="Levin A.S.S."/>
            <person name="Costa S.F."/>
        </authorList>
    </citation>
    <scope>NUCLEOTIDE SEQUENCE [LARGE SCALE GENOMIC DNA]</scope>
    <source>
        <strain evidence="4 6">5047</strain>
    </source>
</reference>
<keyword evidence="2" id="KW-0732">Signal</keyword>
<protein>
    <submittedName>
        <fullName evidence="3">Uncharacterized protein</fullName>
    </submittedName>
</protein>
<name>A0A192A041_9RALS</name>
<dbReference type="Proteomes" id="UP000575469">
    <property type="component" value="Unassembled WGS sequence"/>
</dbReference>
<keyword evidence="5" id="KW-1185">Reference proteome</keyword>
<dbReference type="EMBL" id="JABBZM010000014">
    <property type="protein sequence ID" value="NMV39360.1"/>
    <property type="molecule type" value="Genomic_DNA"/>
</dbReference>
<feature type="region of interest" description="Disordered" evidence="1">
    <location>
        <begin position="37"/>
        <end position="66"/>
    </location>
</feature>
<reference evidence="5" key="1">
    <citation type="submission" date="2016-06" db="EMBL/GenBank/DDBJ databases">
        <authorList>
            <person name="Xu Y."/>
            <person name="Nagy A."/>
            <person name="Yan X."/>
            <person name="Kim S.W."/>
            <person name="Haley B."/>
            <person name="Liu N.T."/>
            <person name="Nou X."/>
        </authorList>
    </citation>
    <scope>NUCLEOTIDE SEQUENCE [LARGE SCALE GENOMIC DNA]</scope>
    <source>
        <strain evidence="5">ATCC 49129</strain>
    </source>
</reference>
<proteinExistence type="predicted"/>
<dbReference type="EMBL" id="CP016022">
    <property type="protein sequence ID" value="ANJ73661.1"/>
    <property type="molecule type" value="Genomic_DNA"/>
</dbReference>
<feature type="chain" id="PRO_5044553939" evidence="2">
    <location>
        <begin position="23"/>
        <end position="66"/>
    </location>
</feature>
<organism evidence="3 5">
    <name type="scientific">Ralstonia insidiosa</name>
    <dbReference type="NCBI Taxonomy" id="190721"/>
    <lineage>
        <taxon>Bacteria</taxon>
        <taxon>Pseudomonadati</taxon>
        <taxon>Pseudomonadota</taxon>
        <taxon>Betaproteobacteria</taxon>
        <taxon>Burkholderiales</taxon>
        <taxon>Burkholderiaceae</taxon>
        <taxon>Ralstonia</taxon>
    </lineage>
</organism>
<sequence>MKNLAVILVAVGSLIYAMSASAFRDQDQQHIIDKAMKEKKAAAAQSQPQQRPVLSASAVGARSGHP</sequence>
<evidence type="ECO:0000313" key="5">
    <source>
        <dbReference type="Proteomes" id="UP000078572"/>
    </source>
</evidence>
<dbReference type="Proteomes" id="UP000078572">
    <property type="component" value="Chromosome 1"/>
</dbReference>
<evidence type="ECO:0000313" key="4">
    <source>
        <dbReference type="EMBL" id="NMV39360.1"/>
    </source>
</evidence>